<name>A0A7W7RHP1_9ACTN</name>
<accession>A0A7W7RHP1</accession>
<organism evidence="1 2">
    <name type="scientific">Lipingzhangella halophila</name>
    <dbReference type="NCBI Taxonomy" id="1783352"/>
    <lineage>
        <taxon>Bacteria</taxon>
        <taxon>Bacillati</taxon>
        <taxon>Actinomycetota</taxon>
        <taxon>Actinomycetes</taxon>
        <taxon>Streptosporangiales</taxon>
        <taxon>Nocardiopsidaceae</taxon>
        <taxon>Lipingzhangella</taxon>
    </lineage>
</organism>
<comment type="caution">
    <text evidence="1">The sequence shown here is derived from an EMBL/GenBank/DDBJ whole genome shotgun (WGS) entry which is preliminary data.</text>
</comment>
<reference evidence="1 2" key="1">
    <citation type="submission" date="2020-08" db="EMBL/GenBank/DDBJ databases">
        <title>Sequencing the genomes of 1000 actinobacteria strains.</title>
        <authorList>
            <person name="Klenk H.-P."/>
        </authorList>
    </citation>
    <scope>NUCLEOTIDE SEQUENCE [LARGE SCALE GENOMIC DNA]</scope>
    <source>
        <strain evidence="1 2">DSM 102030</strain>
    </source>
</reference>
<evidence type="ECO:0000313" key="2">
    <source>
        <dbReference type="Proteomes" id="UP000523007"/>
    </source>
</evidence>
<dbReference type="Proteomes" id="UP000523007">
    <property type="component" value="Unassembled WGS sequence"/>
</dbReference>
<proteinExistence type="predicted"/>
<dbReference type="EMBL" id="JACHJT010000001">
    <property type="protein sequence ID" value="MBB4931661.1"/>
    <property type="molecule type" value="Genomic_DNA"/>
</dbReference>
<keyword evidence="2" id="KW-1185">Reference proteome</keyword>
<protein>
    <submittedName>
        <fullName evidence="1">Uncharacterized protein</fullName>
    </submittedName>
</protein>
<dbReference type="AlphaFoldDB" id="A0A7W7RHP1"/>
<sequence>MTIEGGGQDKPERSNGQVSAWGVTYAPKLAQSIAADTTRTAARAKNYPPDLINAALERLVEAPVELPGFTTLDELAATIRAEVNREIFAGICERLGEEGRARLAALVAVGEDGLSMFKAHVAGDRLPAITREVENGTRPGACLGHVGRHG</sequence>
<dbReference type="RefSeq" id="WP_184578168.1">
    <property type="nucleotide sequence ID" value="NZ_JACHJT010000001.1"/>
</dbReference>
<evidence type="ECO:0000313" key="1">
    <source>
        <dbReference type="EMBL" id="MBB4931661.1"/>
    </source>
</evidence>
<gene>
    <name evidence="1" type="ORF">F4561_002481</name>
</gene>